<evidence type="ECO:0000256" key="2">
    <source>
        <dbReference type="ARBA" id="ARBA00008164"/>
    </source>
</evidence>
<dbReference type="InParanoid" id="A0A6P8IA31"/>
<evidence type="ECO:0000256" key="3">
    <source>
        <dbReference type="ARBA" id="ARBA00023128"/>
    </source>
</evidence>
<feature type="compositionally biased region" description="Polar residues" evidence="4">
    <location>
        <begin position="402"/>
        <end position="413"/>
    </location>
</feature>
<feature type="region of interest" description="Disordered" evidence="4">
    <location>
        <begin position="334"/>
        <end position="413"/>
    </location>
</feature>
<comment type="similarity">
    <text evidence="2">Belongs to the band 7/mec-2 family.</text>
</comment>
<dbReference type="GO" id="GO:0007005">
    <property type="term" value="P:mitochondrion organization"/>
    <property type="evidence" value="ECO:0007669"/>
    <property type="project" value="TreeGrafter"/>
</dbReference>
<dbReference type="GeneID" id="116297468"/>
<evidence type="ECO:0000256" key="4">
    <source>
        <dbReference type="SAM" id="MobiDB-lite"/>
    </source>
</evidence>
<keyword evidence="3" id="KW-0496">Mitochondrion</keyword>
<dbReference type="PANTHER" id="PTHR43327:SF10">
    <property type="entry name" value="STOMATIN-LIKE PROTEIN 2, MITOCHONDRIAL"/>
    <property type="match status" value="1"/>
</dbReference>
<evidence type="ECO:0000259" key="5">
    <source>
        <dbReference type="SMART" id="SM00244"/>
    </source>
</evidence>
<reference evidence="7" key="1">
    <citation type="submission" date="2025-08" db="UniProtKB">
        <authorList>
            <consortium name="RefSeq"/>
        </authorList>
    </citation>
    <scope>IDENTIFICATION</scope>
    <source>
        <tissue evidence="7">Tentacle</tissue>
    </source>
</reference>
<dbReference type="FunFam" id="3.30.479.30:FF:000008">
    <property type="entry name" value="Stomatin-like protein 2, mitochondrial"/>
    <property type="match status" value="1"/>
</dbReference>
<dbReference type="InterPro" id="IPR001972">
    <property type="entry name" value="Stomatin_HflK_fam"/>
</dbReference>
<dbReference type="InterPro" id="IPR050710">
    <property type="entry name" value="Band7/mec-2_domain"/>
</dbReference>
<protein>
    <submittedName>
        <fullName evidence="7">Stomatin-like protein 2, mitochondrial</fullName>
    </submittedName>
</protein>
<name>A0A6P8IA31_ACTTE</name>
<proteinExistence type="inferred from homology"/>
<dbReference type="CDD" id="cd08829">
    <property type="entry name" value="SPFH_paraslipin"/>
    <property type="match status" value="1"/>
</dbReference>
<dbReference type="InterPro" id="IPR036013">
    <property type="entry name" value="Band_7/SPFH_dom_sf"/>
</dbReference>
<feature type="compositionally biased region" description="Pro residues" evidence="4">
    <location>
        <begin position="339"/>
        <end position="348"/>
    </location>
</feature>
<comment type="subcellular location">
    <subcellularLocation>
        <location evidence="1">Mitochondrion</location>
    </subcellularLocation>
</comment>
<accession>A0A6P8IA31</accession>
<gene>
    <name evidence="7" type="primary">LOC116297468</name>
</gene>
<dbReference type="PRINTS" id="PR00721">
    <property type="entry name" value="STOMATIN"/>
</dbReference>
<evidence type="ECO:0000256" key="1">
    <source>
        <dbReference type="ARBA" id="ARBA00004173"/>
    </source>
</evidence>
<dbReference type="RefSeq" id="XP_031561550.1">
    <property type="nucleotide sequence ID" value="XM_031705690.1"/>
</dbReference>
<dbReference type="InterPro" id="IPR032435">
    <property type="entry name" value="STML2-like_C"/>
</dbReference>
<dbReference type="SMART" id="SM00244">
    <property type="entry name" value="PHB"/>
    <property type="match status" value="1"/>
</dbReference>
<dbReference type="GO" id="GO:0005739">
    <property type="term" value="C:mitochondrion"/>
    <property type="evidence" value="ECO:0007669"/>
    <property type="project" value="UniProtKB-SubCell"/>
</dbReference>
<dbReference type="KEGG" id="aten:116297468"/>
<dbReference type="Pfam" id="PF16200">
    <property type="entry name" value="Band_7_C"/>
    <property type="match status" value="1"/>
</dbReference>
<organism evidence="6 7">
    <name type="scientific">Actinia tenebrosa</name>
    <name type="common">Australian red waratah sea anemone</name>
    <dbReference type="NCBI Taxonomy" id="6105"/>
    <lineage>
        <taxon>Eukaryota</taxon>
        <taxon>Metazoa</taxon>
        <taxon>Cnidaria</taxon>
        <taxon>Anthozoa</taxon>
        <taxon>Hexacorallia</taxon>
        <taxon>Actiniaria</taxon>
        <taxon>Actiniidae</taxon>
        <taxon>Actinia</taxon>
    </lineage>
</organism>
<dbReference type="Proteomes" id="UP000515163">
    <property type="component" value="Unplaced"/>
</dbReference>
<dbReference type="OrthoDB" id="434619at2759"/>
<keyword evidence="6" id="KW-1185">Reference proteome</keyword>
<dbReference type="PANTHER" id="PTHR43327">
    <property type="entry name" value="STOMATIN-LIKE PROTEIN 2, MITOCHONDRIAL"/>
    <property type="match status" value="1"/>
</dbReference>
<evidence type="ECO:0000313" key="6">
    <source>
        <dbReference type="Proteomes" id="UP000515163"/>
    </source>
</evidence>
<sequence length="413" mass="45291">MMPLSLLRRTSLSQIGRWQSQMVFTRCMASYGFGGGYRRKKPLPHNTVVKFVPQQEAWIVERFGKFHRTLTPGLAILIPIIDEIKYVQSLKEAAIEIPSQSAITLDNVTLHLDGVLYLRVVDPYKASYGVEDPEFAVTQLAQTTMRSELGQISLDKVFQERETLNHNIVEAINFAAEVWGIKCLRYEIRDITLPKTVVEAMQMQVEAERKKRAAILKSEGERESAINVAEGKKQSQILASEATKMEQINKAVGEAEAIIAKAKARATGINKVADALAAQRGEKAAGLNVAELYVSAFSNLAKSTNTVVLPANVGDASSMVAQAMAVYAQVTRNPLTPKSEPPQDPTGSPPKLSTEPSAAESKPSSPKNEDSIEGHWIAQSSSNRDLREPSRNSNMVGMPHFTASSSPTRPSQF</sequence>
<dbReference type="InterPro" id="IPR001107">
    <property type="entry name" value="Band_7"/>
</dbReference>
<dbReference type="Pfam" id="PF01145">
    <property type="entry name" value="Band_7"/>
    <property type="match status" value="1"/>
</dbReference>
<feature type="compositionally biased region" description="Low complexity" evidence="4">
    <location>
        <begin position="355"/>
        <end position="366"/>
    </location>
</feature>
<dbReference type="AlphaFoldDB" id="A0A6P8IA31"/>
<dbReference type="GO" id="GO:0016020">
    <property type="term" value="C:membrane"/>
    <property type="evidence" value="ECO:0007669"/>
    <property type="project" value="InterPro"/>
</dbReference>
<feature type="domain" description="Band 7" evidence="5">
    <location>
        <begin position="47"/>
        <end position="205"/>
    </location>
</feature>
<dbReference type="FunCoup" id="A0A6P8IA31">
    <property type="interactions" value="2249"/>
</dbReference>
<dbReference type="SUPFAM" id="SSF117892">
    <property type="entry name" value="Band 7/SPFH domain"/>
    <property type="match status" value="1"/>
</dbReference>
<evidence type="ECO:0000313" key="7">
    <source>
        <dbReference type="RefSeq" id="XP_031561550.1"/>
    </source>
</evidence>
<dbReference type="Gene3D" id="3.30.479.30">
    <property type="entry name" value="Band 7 domain"/>
    <property type="match status" value="1"/>
</dbReference>